<reference evidence="2" key="1">
    <citation type="submission" date="2023-05" db="EMBL/GenBank/DDBJ databases">
        <title>Comparative genomics of Bacillaceae isolates and their secondary metabolite potential.</title>
        <authorList>
            <person name="Song L."/>
            <person name="Nielsen L.J."/>
            <person name="Mohite O."/>
            <person name="Xu X."/>
            <person name="Weber T."/>
            <person name="Kovacs A.T."/>
        </authorList>
    </citation>
    <scope>NUCLEOTIDE SEQUENCE</scope>
    <source>
        <strain evidence="2">XLM17</strain>
    </source>
</reference>
<protein>
    <submittedName>
        <fullName evidence="2">SCP2 sterol-binding domain-containing protein</fullName>
    </submittedName>
</protein>
<evidence type="ECO:0000313" key="3">
    <source>
        <dbReference type="Proteomes" id="UP001178288"/>
    </source>
</evidence>
<sequence length="121" mass="13575">MAKKVDDYSLAELMVRIEEIFNENPGPIQGFEAIVQYDIHGEAEATYQHFFHDGKLTIKEGVEATPSVTMALSYDNFKKFLLGKQSGTMALLTGKVKAKGDIGKGMKIETILRKYNIKEPF</sequence>
<keyword evidence="3" id="KW-1185">Reference proteome</keyword>
<organism evidence="2 3">
    <name type="scientific">Neobacillus novalis</name>
    <dbReference type="NCBI Taxonomy" id="220687"/>
    <lineage>
        <taxon>Bacteria</taxon>
        <taxon>Bacillati</taxon>
        <taxon>Bacillota</taxon>
        <taxon>Bacilli</taxon>
        <taxon>Bacillales</taxon>
        <taxon>Bacillaceae</taxon>
        <taxon>Neobacillus</taxon>
    </lineage>
</organism>
<dbReference type="Gene3D" id="3.30.1050.10">
    <property type="entry name" value="SCP2 sterol-binding domain"/>
    <property type="match status" value="1"/>
</dbReference>
<dbReference type="Proteomes" id="UP001178288">
    <property type="component" value="Chromosome"/>
</dbReference>
<dbReference type="EMBL" id="CP126114">
    <property type="protein sequence ID" value="WHY87420.1"/>
    <property type="molecule type" value="Genomic_DNA"/>
</dbReference>
<feature type="domain" description="SCP2" evidence="1">
    <location>
        <begin position="24"/>
        <end position="112"/>
    </location>
</feature>
<name>A0AA95S9V8_9BACI</name>
<dbReference type="AlphaFoldDB" id="A0AA95S9V8"/>
<dbReference type="KEGG" id="nnv:QNH39_06070"/>
<dbReference type="InterPro" id="IPR036527">
    <property type="entry name" value="SCP2_sterol-bd_dom_sf"/>
</dbReference>
<proteinExistence type="predicted"/>
<dbReference type="InterPro" id="IPR003033">
    <property type="entry name" value="SCP2_sterol-bd_dom"/>
</dbReference>
<dbReference type="Pfam" id="PF02036">
    <property type="entry name" value="SCP2"/>
    <property type="match status" value="1"/>
</dbReference>
<evidence type="ECO:0000313" key="2">
    <source>
        <dbReference type="EMBL" id="WHY87420.1"/>
    </source>
</evidence>
<gene>
    <name evidence="2" type="ORF">QNH39_06070</name>
</gene>
<dbReference type="RefSeq" id="WP_066083577.1">
    <property type="nucleotide sequence ID" value="NZ_CP126114.1"/>
</dbReference>
<evidence type="ECO:0000259" key="1">
    <source>
        <dbReference type="Pfam" id="PF02036"/>
    </source>
</evidence>
<accession>A0AA95S9V8</accession>
<dbReference type="SUPFAM" id="SSF55718">
    <property type="entry name" value="SCP-like"/>
    <property type="match status" value="1"/>
</dbReference>